<evidence type="ECO:0000313" key="3">
    <source>
        <dbReference type="EMBL" id="QOY43023.1"/>
    </source>
</evidence>
<protein>
    <submittedName>
        <fullName evidence="3">Uncharacterized protein</fullName>
    </submittedName>
</protein>
<feature type="coiled-coil region" evidence="1">
    <location>
        <begin position="177"/>
        <end position="204"/>
    </location>
</feature>
<organism evidence="3 4">
    <name type="scientific">Cryptosporidium parvum</name>
    <dbReference type="NCBI Taxonomy" id="5807"/>
    <lineage>
        <taxon>Eukaryota</taxon>
        <taxon>Sar</taxon>
        <taxon>Alveolata</taxon>
        <taxon>Apicomplexa</taxon>
        <taxon>Conoidasida</taxon>
        <taxon>Coccidia</taxon>
        <taxon>Eucoccidiorida</taxon>
        <taxon>Eimeriorina</taxon>
        <taxon>Cryptosporidiidae</taxon>
        <taxon>Cryptosporidium</taxon>
    </lineage>
</organism>
<accession>A0A7S7LJU6</accession>
<evidence type="ECO:0000313" key="4">
    <source>
        <dbReference type="Proteomes" id="UP000593906"/>
    </source>
</evidence>
<evidence type="ECO:0000256" key="1">
    <source>
        <dbReference type="SAM" id="Coils"/>
    </source>
</evidence>
<feature type="signal peptide" evidence="2">
    <location>
        <begin position="1"/>
        <end position="25"/>
    </location>
</feature>
<keyword evidence="1" id="KW-0175">Coiled coil</keyword>
<feature type="coiled-coil region" evidence="1">
    <location>
        <begin position="25"/>
        <end position="52"/>
    </location>
</feature>
<dbReference type="VEuPathDB" id="CryptoDB:CPATCC_0028710"/>
<gene>
    <name evidence="3" type="ORF">CPATCC_000723</name>
</gene>
<keyword evidence="2" id="KW-0732">Signal</keyword>
<dbReference type="EMBL" id="CP044421">
    <property type="protein sequence ID" value="QOY43023.1"/>
    <property type="molecule type" value="Genomic_DNA"/>
</dbReference>
<name>A0A7S7LJU6_CRYPV</name>
<proteinExistence type="predicted"/>
<reference evidence="3 4" key="1">
    <citation type="submission" date="2019-09" db="EMBL/GenBank/DDBJ databases">
        <title>Consistent, comparative and evidence-based genome assembly and annotation for Cryptosporidium parvum, C. hominis and C. tyzzeri.</title>
        <authorList>
            <person name="Baptista R.P."/>
            <person name="Li Y."/>
            <person name="Sateriale A."/>
            <person name="Ansell B."/>
            <person name="Jex A."/>
            <person name="Sanders M."/>
            <person name="Brooks K."/>
            <person name="Tracey A."/>
            <person name="Berriman M."/>
            <person name="Striepen B."/>
            <person name="Cotton J.A."/>
            <person name="Kissinger J.C."/>
        </authorList>
    </citation>
    <scope>NUCLEOTIDE SEQUENCE [LARGE SCALE GENOMIC DNA]</scope>
    <source>
        <strain evidence="3 4">IOWA-ATCC</strain>
    </source>
</reference>
<sequence length="209" mass="23345">MKGFIGIQFIAYLFLFFYCLNVARCDNKINNLLELRQSILQHEKELENLHGATSNLVGEAADVLSFSKKRPIFSELNNFSTPGAPTTTIKMTLKFPNTAPVSINQGKLREEIRNTATGNGDAVPSINPIPLVVIRPDALTNLLSSLSATVHQRKKIESKKIIQLEKLISTVDKKVMKRNIKNSIRELESELAFYRADKSIAEQKSSNTA</sequence>
<feature type="chain" id="PRO_5030840980" evidence="2">
    <location>
        <begin position="26"/>
        <end position="209"/>
    </location>
</feature>
<dbReference type="Proteomes" id="UP000593906">
    <property type="component" value="Chromosome 2"/>
</dbReference>
<dbReference type="AlphaFoldDB" id="A0A7S7LJU6"/>
<evidence type="ECO:0000256" key="2">
    <source>
        <dbReference type="SAM" id="SignalP"/>
    </source>
</evidence>